<dbReference type="GO" id="GO:0005975">
    <property type="term" value="P:carbohydrate metabolic process"/>
    <property type="evidence" value="ECO:0007669"/>
    <property type="project" value="InterPro"/>
</dbReference>
<dbReference type="InterPro" id="IPR004446">
    <property type="entry name" value="Heptose_bisP_phosphatase"/>
</dbReference>
<dbReference type="InterPro" id="IPR023214">
    <property type="entry name" value="HAD_sf"/>
</dbReference>
<evidence type="ECO:0000313" key="1">
    <source>
        <dbReference type="EMBL" id="OHA34852.1"/>
    </source>
</evidence>
<dbReference type="GO" id="GO:0016791">
    <property type="term" value="F:phosphatase activity"/>
    <property type="evidence" value="ECO:0007669"/>
    <property type="project" value="InterPro"/>
</dbReference>
<dbReference type="PANTHER" id="PTHR42891:SF1">
    <property type="entry name" value="D-GLYCERO-BETA-D-MANNO-HEPTOSE-1,7-BISPHOSPHATE 7-PHOSPHATASE"/>
    <property type="match status" value="1"/>
</dbReference>
<proteinExistence type="predicted"/>
<accession>A0A1G2NHN3</accession>
<dbReference type="EMBL" id="MHRX01000004">
    <property type="protein sequence ID" value="OHA34852.1"/>
    <property type="molecule type" value="Genomic_DNA"/>
</dbReference>
<evidence type="ECO:0000313" key="2">
    <source>
        <dbReference type="Proteomes" id="UP000176221"/>
    </source>
</evidence>
<dbReference type="SUPFAM" id="SSF56784">
    <property type="entry name" value="HAD-like"/>
    <property type="match status" value="1"/>
</dbReference>
<dbReference type="STRING" id="1802319.A2928_01475"/>
<organism evidence="1 2">
    <name type="scientific">Candidatus Taylorbacteria bacterium RIFCSPLOWO2_01_FULL_45_15b</name>
    <dbReference type="NCBI Taxonomy" id="1802319"/>
    <lineage>
        <taxon>Bacteria</taxon>
        <taxon>Candidatus Tayloriibacteriota</taxon>
    </lineage>
</organism>
<evidence type="ECO:0008006" key="3">
    <source>
        <dbReference type="Google" id="ProtNLM"/>
    </source>
</evidence>
<gene>
    <name evidence="1" type="ORF">A2928_01475</name>
</gene>
<dbReference type="InterPro" id="IPR036412">
    <property type="entry name" value="HAD-like_sf"/>
</dbReference>
<dbReference type="PANTHER" id="PTHR42891">
    <property type="entry name" value="D-GLYCERO-BETA-D-MANNO-HEPTOSE-1,7-BISPHOSPHATE 7-PHOSPHATASE"/>
    <property type="match status" value="1"/>
</dbReference>
<dbReference type="Gene3D" id="3.40.50.1000">
    <property type="entry name" value="HAD superfamily/HAD-like"/>
    <property type="match status" value="1"/>
</dbReference>
<protein>
    <recommendedName>
        <fullName evidence="3">D,D-heptose 1,7-bisphosphate phosphatase</fullName>
    </recommendedName>
</protein>
<name>A0A1G2NHN3_9BACT</name>
<sequence>MKQAVFFERDGVLNETRPGPKHEIIPLTMKDFKVKRSAKEPLKTLRSAGFVLIVTTNQPGLSRGYQSRRELDRMHEVFASDITD</sequence>
<dbReference type="Proteomes" id="UP000176221">
    <property type="component" value="Unassembled WGS sequence"/>
</dbReference>
<dbReference type="AlphaFoldDB" id="A0A1G2NHN3"/>
<reference evidence="1 2" key="1">
    <citation type="journal article" date="2016" name="Nat. Commun.">
        <title>Thousands of microbial genomes shed light on interconnected biogeochemical processes in an aquifer system.</title>
        <authorList>
            <person name="Anantharaman K."/>
            <person name="Brown C.T."/>
            <person name="Hug L.A."/>
            <person name="Sharon I."/>
            <person name="Castelle C.J."/>
            <person name="Probst A.J."/>
            <person name="Thomas B.C."/>
            <person name="Singh A."/>
            <person name="Wilkins M.J."/>
            <person name="Karaoz U."/>
            <person name="Brodie E.L."/>
            <person name="Williams K.H."/>
            <person name="Hubbard S.S."/>
            <person name="Banfield J.F."/>
        </authorList>
    </citation>
    <scope>NUCLEOTIDE SEQUENCE [LARGE SCALE GENOMIC DNA]</scope>
</reference>
<comment type="caution">
    <text evidence="1">The sequence shown here is derived from an EMBL/GenBank/DDBJ whole genome shotgun (WGS) entry which is preliminary data.</text>
</comment>